<keyword evidence="3" id="KW-0238">DNA-binding</keyword>
<dbReference type="InterPro" id="IPR017685">
    <property type="entry name" value="ArgP"/>
</dbReference>
<comment type="caution">
    <text evidence="6">The sequence shown here is derived from an EMBL/GenBank/DDBJ whole genome shotgun (WGS) entry which is preliminary data.</text>
</comment>
<evidence type="ECO:0000256" key="1">
    <source>
        <dbReference type="ARBA" id="ARBA00009437"/>
    </source>
</evidence>
<feature type="domain" description="HTH lysR-type" evidence="5">
    <location>
        <begin position="2"/>
        <end position="58"/>
    </location>
</feature>
<keyword evidence="4" id="KW-0804">Transcription</keyword>
<dbReference type="Proteomes" id="UP000252086">
    <property type="component" value="Unassembled WGS sequence"/>
</dbReference>
<dbReference type="PROSITE" id="PS50931">
    <property type="entry name" value="HTH_LYSR"/>
    <property type="match status" value="1"/>
</dbReference>
<dbReference type="OrthoDB" id="3252676at2"/>
<dbReference type="Gene3D" id="1.10.10.10">
    <property type="entry name" value="Winged helix-like DNA-binding domain superfamily/Winged helix DNA-binding domain"/>
    <property type="match status" value="1"/>
</dbReference>
<dbReference type="InterPro" id="IPR005119">
    <property type="entry name" value="LysR_subst-bd"/>
</dbReference>
<evidence type="ECO:0000313" key="7">
    <source>
        <dbReference type="Proteomes" id="UP000252086"/>
    </source>
</evidence>
<evidence type="ECO:0000256" key="3">
    <source>
        <dbReference type="ARBA" id="ARBA00023125"/>
    </source>
</evidence>
<dbReference type="PANTHER" id="PTHR30579">
    <property type="entry name" value="TRANSCRIPTIONAL REGULATOR"/>
    <property type="match status" value="1"/>
</dbReference>
<dbReference type="PRINTS" id="PR00039">
    <property type="entry name" value="HTHLYSR"/>
</dbReference>
<dbReference type="Pfam" id="PF03466">
    <property type="entry name" value="LysR_substrate"/>
    <property type="match status" value="1"/>
</dbReference>
<dbReference type="RefSeq" id="WP_113875797.1">
    <property type="nucleotide sequence ID" value="NZ_QNRF01000015.1"/>
</dbReference>
<dbReference type="GO" id="GO:0003700">
    <property type="term" value="F:DNA-binding transcription factor activity"/>
    <property type="evidence" value="ECO:0007669"/>
    <property type="project" value="InterPro"/>
</dbReference>
<dbReference type="AlphaFoldDB" id="A0A366CT17"/>
<evidence type="ECO:0000259" key="5">
    <source>
        <dbReference type="PROSITE" id="PS50931"/>
    </source>
</evidence>
<proteinExistence type="inferred from homology"/>
<protein>
    <submittedName>
        <fullName evidence="6">LysR family transcriptional regulator (Chromosome initiation inhibitor)</fullName>
    </submittedName>
</protein>
<sequence length="293" mass="32665">MFDYKALISLQAVVKYQSFDKAATALHITQSAVSQNIKRLELEYGRPLLIRARPVVATPLGEKLLAHLNKVSLLEEGLQESIQGEVSHQPLNIATNNDVLATWFIQVMQEFANISTTKLHIKAADQLQTRSMLQSGQVVACLSQVGTPVAGGDVVFLGNMSYELVATQSFINDYLHGDVSVHSVANSPSLVYNENDELWERYQTECLKIKADVINSHWYPSSHGFVELVMGGTVCALVPSVQVKQQLENGQLISLFPSDKIALPLYWHWYKLNAPILDRLTKVIKTVTQDVLY</sequence>
<dbReference type="GO" id="GO:0003677">
    <property type="term" value="F:DNA binding"/>
    <property type="evidence" value="ECO:0007669"/>
    <property type="project" value="UniProtKB-KW"/>
</dbReference>
<evidence type="ECO:0000256" key="2">
    <source>
        <dbReference type="ARBA" id="ARBA00023015"/>
    </source>
</evidence>
<dbReference type="NCBIfam" id="NF002964">
    <property type="entry name" value="PRK03635.1"/>
    <property type="match status" value="1"/>
</dbReference>
<evidence type="ECO:0000313" key="6">
    <source>
        <dbReference type="EMBL" id="RBO78506.1"/>
    </source>
</evidence>
<dbReference type="Pfam" id="PF00126">
    <property type="entry name" value="HTH_1"/>
    <property type="match status" value="1"/>
</dbReference>
<dbReference type="InterPro" id="IPR036390">
    <property type="entry name" value="WH_DNA-bd_sf"/>
</dbReference>
<dbReference type="SUPFAM" id="SSF53850">
    <property type="entry name" value="Periplasmic binding protein-like II"/>
    <property type="match status" value="1"/>
</dbReference>
<dbReference type="Gene3D" id="3.40.190.290">
    <property type="match status" value="1"/>
</dbReference>
<evidence type="ECO:0000256" key="4">
    <source>
        <dbReference type="ARBA" id="ARBA00023163"/>
    </source>
</evidence>
<dbReference type="InterPro" id="IPR050176">
    <property type="entry name" value="LTTR"/>
</dbReference>
<comment type="similarity">
    <text evidence="1">Belongs to the LysR transcriptional regulatory family.</text>
</comment>
<dbReference type="SUPFAM" id="SSF46785">
    <property type="entry name" value="Winged helix' DNA-binding domain"/>
    <property type="match status" value="1"/>
</dbReference>
<reference evidence="6 7" key="1">
    <citation type="submission" date="2018-06" db="EMBL/GenBank/DDBJ databases">
        <title>Genomic Encyclopedia of Type Strains, Phase III (KMG-III): the genomes of soil and plant-associated and newly described type strains.</title>
        <authorList>
            <person name="Whitman W."/>
        </authorList>
    </citation>
    <scope>NUCLEOTIDE SEQUENCE [LARGE SCALE GENOMIC DNA]</scope>
    <source>
        <strain evidence="6 7">CECT 7732</strain>
    </source>
</reference>
<gene>
    <name evidence="6" type="ORF">DFP76_11536</name>
</gene>
<name>A0A366CT17_9GAMM</name>
<keyword evidence="2" id="KW-0805">Transcription regulation</keyword>
<dbReference type="EMBL" id="QNRF01000015">
    <property type="protein sequence ID" value="RBO78506.1"/>
    <property type="molecule type" value="Genomic_DNA"/>
</dbReference>
<dbReference type="PANTHER" id="PTHR30579:SF2">
    <property type="entry name" value="HTH-TYPE TRANSCRIPTIONAL REGULATOR ARGP"/>
    <property type="match status" value="1"/>
</dbReference>
<accession>A0A366CT17</accession>
<dbReference type="InterPro" id="IPR036388">
    <property type="entry name" value="WH-like_DNA-bd_sf"/>
</dbReference>
<dbReference type="NCBIfam" id="TIGR03298">
    <property type="entry name" value="argP"/>
    <property type="match status" value="1"/>
</dbReference>
<keyword evidence="7" id="KW-1185">Reference proteome</keyword>
<organism evidence="6 7">
    <name type="scientific">Marinomonas aquiplantarum</name>
    <dbReference type="NCBI Taxonomy" id="491951"/>
    <lineage>
        <taxon>Bacteria</taxon>
        <taxon>Pseudomonadati</taxon>
        <taxon>Pseudomonadota</taxon>
        <taxon>Gammaproteobacteria</taxon>
        <taxon>Oceanospirillales</taxon>
        <taxon>Oceanospirillaceae</taxon>
        <taxon>Marinomonas</taxon>
    </lineage>
</organism>
<dbReference type="InterPro" id="IPR000847">
    <property type="entry name" value="LysR_HTH_N"/>
</dbReference>